<keyword evidence="3" id="KW-1185">Reference proteome</keyword>
<dbReference type="OrthoDB" id="675116at2"/>
<evidence type="ECO:0000256" key="1">
    <source>
        <dbReference type="SAM" id="SignalP"/>
    </source>
</evidence>
<dbReference type="EMBL" id="FQUO01000011">
    <property type="protein sequence ID" value="SHF71959.1"/>
    <property type="molecule type" value="Genomic_DNA"/>
</dbReference>
<protein>
    <submittedName>
        <fullName evidence="2">Uncharacterized protein</fullName>
    </submittedName>
</protein>
<evidence type="ECO:0000313" key="2">
    <source>
        <dbReference type="EMBL" id="SHF71959.1"/>
    </source>
</evidence>
<dbReference type="Proteomes" id="UP000184368">
    <property type="component" value="Unassembled WGS sequence"/>
</dbReference>
<dbReference type="RefSeq" id="WP_073044677.1">
    <property type="nucleotide sequence ID" value="NZ_FQUO01000011.1"/>
</dbReference>
<sequence length="148" mass="16702">MYKKLISFAIAIMLLTTTTIAATGNTVPEAIVKDLNQHFTNVSEVRWSATNNYYKASLNMQGKFMEVFYNLDGSFIGISRNITLDQLPLALIKDVQAEKANAYVAELFELVTDQAGTEYYITYKNGLETKVFRGAGDGWNLYQQFDNE</sequence>
<proteinExistence type="predicted"/>
<name>A0A1M5DYB7_9BACT</name>
<gene>
    <name evidence="2" type="ORF">SAMN05444008_111130</name>
</gene>
<feature type="chain" id="PRO_5012092902" evidence="1">
    <location>
        <begin position="22"/>
        <end position="148"/>
    </location>
</feature>
<dbReference type="AlphaFoldDB" id="A0A1M5DYB7"/>
<dbReference type="SUPFAM" id="SSF160574">
    <property type="entry name" value="BT0923-like"/>
    <property type="match status" value="1"/>
</dbReference>
<reference evidence="2 3" key="1">
    <citation type="submission" date="2016-11" db="EMBL/GenBank/DDBJ databases">
        <authorList>
            <person name="Jaros S."/>
            <person name="Januszkiewicz K."/>
            <person name="Wedrychowicz H."/>
        </authorList>
    </citation>
    <scope>NUCLEOTIDE SEQUENCE [LARGE SCALE GENOMIC DNA]</scope>
    <source>
        <strain evidence="2 3">DSM 26897</strain>
    </source>
</reference>
<accession>A0A1M5DYB7</accession>
<dbReference type="Gene3D" id="3.10.450.360">
    <property type="match status" value="1"/>
</dbReference>
<evidence type="ECO:0000313" key="3">
    <source>
        <dbReference type="Proteomes" id="UP000184368"/>
    </source>
</evidence>
<organism evidence="2 3">
    <name type="scientific">Cnuella takakiae</name>
    <dbReference type="NCBI Taxonomy" id="1302690"/>
    <lineage>
        <taxon>Bacteria</taxon>
        <taxon>Pseudomonadati</taxon>
        <taxon>Bacteroidota</taxon>
        <taxon>Chitinophagia</taxon>
        <taxon>Chitinophagales</taxon>
        <taxon>Chitinophagaceae</taxon>
        <taxon>Cnuella</taxon>
    </lineage>
</organism>
<keyword evidence="1" id="KW-0732">Signal</keyword>
<feature type="signal peptide" evidence="1">
    <location>
        <begin position="1"/>
        <end position="21"/>
    </location>
</feature>